<dbReference type="PANTHER" id="PTHR34315:SF4">
    <property type="entry name" value="INTRADIOL RING-CLEAVAGE DIOXYGENASES DOMAIN-CONTAINING PROTEIN"/>
    <property type="match status" value="1"/>
</dbReference>
<dbReference type="SUPFAM" id="SSF49482">
    <property type="entry name" value="Aromatic compound dioxygenase"/>
    <property type="match status" value="1"/>
</dbReference>
<proteinExistence type="predicted"/>
<feature type="signal peptide" evidence="1">
    <location>
        <begin position="1"/>
        <end position="22"/>
    </location>
</feature>
<dbReference type="OrthoDB" id="121380at2759"/>
<evidence type="ECO:0000313" key="2">
    <source>
        <dbReference type="EMBL" id="KZP12516.1"/>
    </source>
</evidence>
<protein>
    <submittedName>
        <fullName evidence="2">Aromatic compound dioxygenase</fullName>
    </submittedName>
</protein>
<gene>
    <name evidence="2" type="ORF">FIBSPDRAFT_936884</name>
</gene>
<dbReference type="Gene3D" id="2.60.130.10">
    <property type="entry name" value="Aromatic compound dioxygenase"/>
    <property type="match status" value="1"/>
</dbReference>
<dbReference type="AlphaFoldDB" id="A0A166BD43"/>
<name>A0A166BD43_9AGAM</name>
<dbReference type="EMBL" id="KV417646">
    <property type="protein sequence ID" value="KZP12516.1"/>
    <property type="molecule type" value="Genomic_DNA"/>
</dbReference>
<dbReference type="PANTHER" id="PTHR34315">
    <property type="match status" value="1"/>
</dbReference>
<feature type="chain" id="PRO_5007871143" evidence="1">
    <location>
        <begin position="23"/>
        <end position="357"/>
    </location>
</feature>
<organism evidence="2">
    <name type="scientific">Athelia psychrophila</name>
    <dbReference type="NCBI Taxonomy" id="1759441"/>
    <lineage>
        <taxon>Eukaryota</taxon>
        <taxon>Fungi</taxon>
        <taxon>Dikarya</taxon>
        <taxon>Basidiomycota</taxon>
        <taxon>Agaricomycotina</taxon>
        <taxon>Agaricomycetes</taxon>
        <taxon>Agaricomycetidae</taxon>
        <taxon>Atheliales</taxon>
        <taxon>Atheliaceae</taxon>
        <taxon>Athelia</taxon>
    </lineage>
</organism>
<evidence type="ECO:0000256" key="1">
    <source>
        <dbReference type="SAM" id="SignalP"/>
    </source>
</evidence>
<keyword evidence="1" id="KW-0732">Signal</keyword>
<keyword evidence="2" id="KW-0560">Oxidoreductase</keyword>
<accession>A0A166BD43</accession>
<dbReference type="STRING" id="436010.A0A166BD43"/>
<sequence length="357" mass="39490">MKAAKPIAVVALALLAAAHKEAHTTEEIEVQRALQAAAYHCAPAVARFTAERKRSWAQKVLGGRPSLAGYEDLFDPQTYADLDVRSGQKLLSCVEEQEADIRNNSCVLAPEVTEGPYYHAEAHLIRQNIAEFQLGLLTLFDIGVIDVETCLPLPNALVDIWQGNATGSYAGHPFPAPGLEDEQPARDGVRKGLRTVYPRSEGFGGETWLRGAWPTNARGVAQFSSIFPGYYTGRALHIHAKVFTDWAPLANGTFKAGRVAHTGQFFFDDDISETISKMWPYSTNPIRDTHGRTRNWDDGLNIFNDSHGPERHYDPIFKLEKLGAVVDQGVVGFITMGINASASYEQIREGDEYWMDI</sequence>
<keyword evidence="2" id="KW-0223">Dioxygenase</keyword>
<dbReference type="GO" id="GO:0005506">
    <property type="term" value="F:iron ion binding"/>
    <property type="evidence" value="ECO:0007669"/>
    <property type="project" value="InterPro"/>
</dbReference>
<dbReference type="GO" id="GO:0016702">
    <property type="term" value="F:oxidoreductase activity, acting on single donors with incorporation of molecular oxygen, incorporation of two atoms of oxygen"/>
    <property type="evidence" value="ECO:0007669"/>
    <property type="project" value="InterPro"/>
</dbReference>
<dbReference type="CDD" id="cd03457">
    <property type="entry name" value="intradiol_dioxygenase_like"/>
    <property type="match status" value="1"/>
</dbReference>
<dbReference type="InterPro" id="IPR015889">
    <property type="entry name" value="Intradiol_dOase_core"/>
</dbReference>
<reference evidence="2" key="1">
    <citation type="journal article" date="2016" name="Mol. Biol. Evol.">
        <title>Comparative Genomics of Early-Diverging Mushroom-Forming Fungi Provides Insights into the Origins of Lignocellulose Decay Capabilities.</title>
        <authorList>
            <person name="Nagy L.G."/>
            <person name="Riley R."/>
            <person name="Tritt A."/>
            <person name="Adam C."/>
            <person name="Daum C."/>
            <person name="Floudas D."/>
            <person name="Sun H."/>
            <person name="Yadav J.S."/>
            <person name="Pangilinan J."/>
            <person name="Larsson K.H."/>
            <person name="Matsuura K."/>
            <person name="Barry K."/>
            <person name="Labutti K."/>
            <person name="Kuo R."/>
            <person name="Ohm R.A."/>
            <person name="Bhattacharya S.S."/>
            <person name="Shirouzu T."/>
            <person name="Yoshinaga Y."/>
            <person name="Martin F.M."/>
            <person name="Grigoriev I.V."/>
            <person name="Hibbett D.S."/>
        </authorList>
    </citation>
    <scope>NUCLEOTIDE SEQUENCE [LARGE SCALE GENOMIC DNA]</scope>
    <source>
        <strain evidence="2">CBS 109695</strain>
    </source>
</reference>